<feature type="non-terminal residue" evidence="2">
    <location>
        <position position="29"/>
    </location>
</feature>
<accession>A0AAV4NBS9</accession>
<evidence type="ECO:0000313" key="3">
    <source>
        <dbReference type="Proteomes" id="UP001054945"/>
    </source>
</evidence>
<dbReference type="EMBL" id="BPLR01020638">
    <property type="protein sequence ID" value="GIX80967.1"/>
    <property type="molecule type" value="Genomic_DNA"/>
</dbReference>
<gene>
    <name evidence="2" type="ORF">CEXT_437761</name>
</gene>
<name>A0AAV4NBS9_CAEEX</name>
<keyword evidence="3" id="KW-1185">Reference proteome</keyword>
<evidence type="ECO:0000313" key="2">
    <source>
        <dbReference type="EMBL" id="GIX80967.1"/>
    </source>
</evidence>
<dbReference type="AlphaFoldDB" id="A0AAV4NBS9"/>
<reference evidence="2 3" key="1">
    <citation type="submission" date="2021-06" db="EMBL/GenBank/DDBJ databases">
        <title>Caerostris extrusa draft genome.</title>
        <authorList>
            <person name="Kono N."/>
            <person name="Arakawa K."/>
        </authorList>
    </citation>
    <scope>NUCLEOTIDE SEQUENCE [LARGE SCALE GENOMIC DNA]</scope>
</reference>
<dbReference type="Proteomes" id="UP001054945">
    <property type="component" value="Unassembled WGS sequence"/>
</dbReference>
<feature type="region of interest" description="Disordered" evidence="1">
    <location>
        <begin position="1"/>
        <end position="29"/>
    </location>
</feature>
<evidence type="ECO:0000256" key="1">
    <source>
        <dbReference type="SAM" id="MobiDB-lite"/>
    </source>
</evidence>
<comment type="caution">
    <text evidence="2">The sequence shown here is derived from an EMBL/GenBank/DDBJ whole genome shotgun (WGS) entry which is preliminary data.</text>
</comment>
<sequence>MNMEAIAEPHAHGVEHQKLEDTLKNMNLA</sequence>
<feature type="compositionally biased region" description="Basic and acidic residues" evidence="1">
    <location>
        <begin position="7"/>
        <end position="23"/>
    </location>
</feature>
<protein>
    <submittedName>
        <fullName evidence="2">Uncharacterized protein</fullName>
    </submittedName>
</protein>
<organism evidence="2 3">
    <name type="scientific">Caerostris extrusa</name>
    <name type="common">Bark spider</name>
    <name type="synonym">Caerostris bankana</name>
    <dbReference type="NCBI Taxonomy" id="172846"/>
    <lineage>
        <taxon>Eukaryota</taxon>
        <taxon>Metazoa</taxon>
        <taxon>Ecdysozoa</taxon>
        <taxon>Arthropoda</taxon>
        <taxon>Chelicerata</taxon>
        <taxon>Arachnida</taxon>
        <taxon>Araneae</taxon>
        <taxon>Araneomorphae</taxon>
        <taxon>Entelegynae</taxon>
        <taxon>Araneoidea</taxon>
        <taxon>Araneidae</taxon>
        <taxon>Caerostris</taxon>
    </lineage>
</organism>
<proteinExistence type="predicted"/>